<protein>
    <submittedName>
        <fullName evidence="2">Uncharacterized protein DUF3261</fullName>
    </submittedName>
</protein>
<proteinExistence type="predicted"/>
<feature type="chain" id="PRO_5018234164" evidence="1">
    <location>
        <begin position="23"/>
        <end position="187"/>
    </location>
</feature>
<gene>
    <name evidence="2" type="ORF">EDC56_2022</name>
</gene>
<feature type="signal peptide" evidence="1">
    <location>
        <begin position="1"/>
        <end position="22"/>
    </location>
</feature>
<organism evidence="2 3">
    <name type="scientific">Sinobacterium caligoides</name>
    <dbReference type="NCBI Taxonomy" id="933926"/>
    <lineage>
        <taxon>Bacteria</taxon>
        <taxon>Pseudomonadati</taxon>
        <taxon>Pseudomonadota</taxon>
        <taxon>Gammaproteobacteria</taxon>
        <taxon>Cellvibrionales</taxon>
        <taxon>Spongiibacteraceae</taxon>
        <taxon>Sinobacterium</taxon>
    </lineage>
</organism>
<keyword evidence="1" id="KW-0732">Signal</keyword>
<dbReference type="OrthoDB" id="6228084at2"/>
<dbReference type="PROSITE" id="PS51257">
    <property type="entry name" value="PROKAR_LIPOPROTEIN"/>
    <property type="match status" value="1"/>
</dbReference>
<dbReference type="Pfam" id="PF11659">
    <property type="entry name" value="DUF3261"/>
    <property type="match status" value="1"/>
</dbReference>
<dbReference type="Proteomes" id="UP000275394">
    <property type="component" value="Unassembled WGS sequence"/>
</dbReference>
<dbReference type="EMBL" id="RKHR01000004">
    <property type="protein sequence ID" value="ROS01580.1"/>
    <property type="molecule type" value="Genomic_DNA"/>
</dbReference>
<sequence length="187" mass="20928">MSCRFFATGLLLLLLASCATESRLPANLPLPEPSAAALTASFSQLITASYDGREQPLLAQLELSPEKLVVVIMHPSGVRLLSASYDGEKIVTSSLPLPGVPVTPERVLNDIMMAYWPATSWQPLLLPRKQYLVDTKDQRKLLTREGELIYQIDYQGKATDPWYRTLTLHNLRYGYQLQITPLDNAKK</sequence>
<reference evidence="2 3" key="1">
    <citation type="submission" date="2018-11" db="EMBL/GenBank/DDBJ databases">
        <title>Genomic Encyclopedia of Type Strains, Phase IV (KMG-IV): sequencing the most valuable type-strain genomes for metagenomic binning, comparative biology and taxonomic classification.</title>
        <authorList>
            <person name="Goeker M."/>
        </authorList>
    </citation>
    <scope>NUCLEOTIDE SEQUENCE [LARGE SCALE GENOMIC DNA]</scope>
    <source>
        <strain evidence="2 3">DSM 100316</strain>
    </source>
</reference>
<keyword evidence="3" id="KW-1185">Reference proteome</keyword>
<dbReference type="AlphaFoldDB" id="A0A3N2DP56"/>
<name>A0A3N2DP56_9GAMM</name>
<comment type="caution">
    <text evidence="2">The sequence shown here is derived from an EMBL/GenBank/DDBJ whole genome shotgun (WGS) entry which is preliminary data.</text>
</comment>
<evidence type="ECO:0000313" key="3">
    <source>
        <dbReference type="Proteomes" id="UP000275394"/>
    </source>
</evidence>
<evidence type="ECO:0000313" key="2">
    <source>
        <dbReference type="EMBL" id="ROS01580.1"/>
    </source>
</evidence>
<accession>A0A3N2DP56</accession>
<dbReference type="InterPro" id="IPR021675">
    <property type="entry name" value="DUF3261"/>
</dbReference>
<dbReference type="RefSeq" id="WP_123712356.1">
    <property type="nucleotide sequence ID" value="NZ_RKHR01000004.1"/>
</dbReference>
<evidence type="ECO:0000256" key="1">
    <source>
        <dbReference type="SAM" id="SignalP"/>
    </source>
</evidence>